<protein>
    <submittedName>
        <fullName evidence="2">Putative non-LTR retroelement reverse transcriptase, related</fullName>
    </submittedName>
</protein>
<reference evidence="2" key="1">
    <citation type="submission" date="2006-03" db="EMBL/GenBank/DDBJ databases">
        <authorList>
            <person name="Lin S."/>
            <person name="Dixon R."/>
            <person name="May G."/>
            <person name="Sumner L."/>
            <person name="Gonzales B."/>
            <person name="Cook D."/>
            <person name="Kim D."/>
            <person name="Young N."/>
            <person name="Cannon S."/>
            <person name="Roe B.A."/>
        </authorList>
    </citation>
    <scope>NUCLEOTIDE SEQUENCE</scope>
</reference>
<evidence type="ECO:0000313" key="2">
    <source>
        <dbReference type="EMBL" id="ABE87614.1"/>
    </source>
</evidence>
<keyword evidence="2" id="KW-0695">RNA-directed DNA polymerase</keyword>
<keyword evidence="2" id="KW-0808">Transferase</keyword>
<proteinExistence type="predicted"/>
<dbReference type="AlphaFoldDB" id="Q1RU68"/>
<dbReference type="GO" id="GO:0003964">
    <property type="term" value="F:RNA-directed DNA polymerase activity"/>
    <property type="evidence" value="ECO:0007669"/>
    <property type="project" value="UniProtKB-KW"/>
</dbReference>
<accession>Q1RU68</accession>
<dbReference type="PANTHER" id="PTHR33116">
    <property type="entry name" value="REVERSE TRANSCRIPTASE ZINC-BINDING DOMAIN-CONTAINING PROTEIN-RELATED-RELATED"/>
    <property type="match status" value="1"/>
</dbReference>
<feature type="transmembrane region" description="Helical" evidence="1">
    <location>
        <begin position="12"/>
        <end position="36"/>
    </location>
</feature>
<keyword evidence="1" id="KW-1133">Transmembrane helix</keyword>
<evidence type="ECO:0000256" key="1">
    <source>
        <dbReference type="SAM" id="Phobius"/>
    </source>
</evidence>
<dbReference type="PANTHER" id="PTHR33116:SF78">
    <property type="entry name" value="OS12G0587133 PROTEIN"/>
    <property type="match status" value="1"/>
</dbReference>
<sequence length="90" mass="10272">MKILLISWGNKFLSFGGRIVLLNSVLNAIPIFYLSFLRIPVKVWRRLVRFEREFLWGGVGGGRKISWVKWSKVCQPKDKGGLGSKGYKAC</sequence>
<dbReference type="EMBL" id="AC153125">
    <property type="protein sequence ID" value="ABE87614.1"/>
    <property type="molecule type" value="Genomic_DNA"/>
</dbReference>
<name>Q1RU68_MEDTR</name>
<gene>
    <name evidence="2" type="ORF">MtrDRAFT_AC153125g10v2</name>
</gene>
<keyword evidence="2" id="KW-0548">Nucleotidyltransferase</keyword>
<reference evidence="2" key="2">
    <citation type="submission" date="2007-04" db="EMBL/GenBank/DDBJ databases">
        <authorList>
            <consortium name="The International Medicago Genome Annotation Group"/>
        </authorList>
    </citation>
    <scope>NUCLEOTIDE SEQUENCE</scope>
</reference>
<keyword evidence="1" id="KW-0812">Transmembrane</keyword>
<organism evidence="2">
    <name type="scientific">Medicago truncatula</name>
    <name type="common">Barrel medic</name>
    <name type="synonym">Medicago tribuloides</name>
    <dbReference type="NCBI Taxonomy" id="3880"/>
    <lineage>
        <taxon>Eukaryota</taxon>
        <taxon>Viridiplantae</taxon>
        <taxon>Streptophyta</taxon>
        <taxon>Embryophyta</taxon>
        <taxon>Tracheophyta</taxon>
        <taxon>Spermatophyta</taxon>
        <taxon>Magnoliopsida</taxon>
        <taxon>eudicotyledons</taxon>
        <taxon>Gunneridae</taxon>
        <taxon>Pentapetalae</taxon>
        <taxon>rosids</taxon>
        <taxon>fabids</taxon>
        <taxon>Fabales</taxon>
        <taxon>Fabaceae</taxon>
        <taxon>Papilionoideae</taxon>
        <taxon>50 kb inversion clade</taxon>
        <taxon>NPAAA clade</taxon>
        <taxon>Hologalegina</taxon>
        <taxon>IRL clade</taxon>
        <taxon>Trifolieae</taxon>
        <taxon>Medicago</taxon>
    </lineage>
</organism>
<dbReference type="ExpressionAtlas" id="Q1RU68">
    <property type="expression patterns" value="differential"/>
</dbReference>
<keyword evidence="1" id="KW-0472">Membrane</keyword>